<comment type="similarity">
    <text evidence="1 3">Belongs to the short-chain dehydrogenases/reductases (SDR) family.</text>
</comment>
<dbReference type="EMBL" id="CADCWM010000519">
    <property type="protein sequence ID" value="CAA9565958.1"/>
    <property type="molecule type" value="Genomic_DNA"/>
</dbReference>
<dbReference type="GO" id="GO:0016491">
    <property type="term" value="F:oxidoreductase activity"/>
    <property type="evidence" value="ECO:0007669"/>
    <property type="project" value="UniProtKB-KW"/>
</dbReference>
<dbReference type="InterPro" id="IPR036291">
    <property type="entry name" value="NAD(P)-bd_dom_sf"/>
</dbReference>
<dbReference type="PROSITE" id="PS00061">
    <property type="entry name" value="ADH_SHORT"/>
    <property type="match status" value="1"/>
</dbReference>
<dbReference type="Gene3D" id="3.40.50.720">
    <property type="entry name" value="NAD(P)-binding Rossmann-like Domain"/>
    <property type="match status" value="1"/>
</dbReference>
<dbReference type="SUPFAM" id="SSF51735">
    <property type="entry name" value="NAD(P)-binding Rossmann-fold domains"/>
    <property type="match status" value="1"/>
</dbReference>
<evidence type="ECO:0000256" key="2">
    <source>
        <dbReference type="ARBA" id="ARBA00023002"/>
    </source>
</evidence>
<dbReference type="FunFam" id="3.40.50.720:FF:000084">
    <property type="entry name" value="Short-chain dehydrogenase reductase"/>
    <property type="match status" value="1"/>
</dbReference>
<dbReference type="InterPro" id="IPR002347">
    <property type="entry name" value="SDR_fam"/>
</dbReference>
<dbReference type="AlphaFoldDB" id="A0A6J4V377"/>
<dbReference type="PANTHER" id="PTHR43639">
    <property type="entry name" value="OXIDOREDUCTASE, SHORT-CHAIN DEHYDROGENASE/REDUCTASE FAMILY (AFU_ORTHOLOGUE AFUA_5G02870)"/>
    <property type="match status" value="1"/>
</dbReference>
<dbReference type="PANTHER" id="PTHR43639:SF1">
    <property type="entry name" value="SHORT-CHAIN DEHYDROGENASE_REDUCTASE FAMILY PROTEIN"/>
    <property type="match status" value="1"/>
</dbReference>
<sequence>MDLNGTVALVTGGTGGLGRRICHALAGAGCHVVVAYHAAHEAAGALAGELTAYHGHRALPLASDLADPSTFPDLLATIEREFGRVDILVNNAAANRWIPYSDLEALSPEVWEELLSRNLTSPFLLVRTLAPLLRRRGQGRIVNISSVAGFAPTGSSIAYAVSKAGLNHLTRCLAVALAPAILVNGVAPGLMEGTRMTDALDPAYVERSKAGAALGRATSKDDVAAQVVAFCQTDSATGQTLVVDAGRFYH</sequence>
<gene>
    <name evidence="4" type="ORF">AVDCRST_MAG88-1893</name>
</gene>
<dbReference type="CDD" id="cd05233">
    <property type="entry name" value="SDR_c"/>
    <property type="match status" value="1"/>
</dbReference>
<evidence type="ECO:0000256" key="3">
    <source>
        <dbReference type="RuleBase" id="RU000363"/>
    </source>
</evidence>
<dbReference type="PRINTS" id="PR00080">
    <property type="entry name" value="SDRFAMILY"/>
</dbReference>
<name>A0A6J4V377_9BACT</name>
<protein>
    <recommendedName>
        <fullName evidence="5">3-oxoacyl-[acyl-carrier protein] reductase</fullName>
    </recommendedName>
</protein>
<reference evidence="4" key="1">
    <citation type="submission" date="2020-02" db="EMBL/GenBank/DDBJ databases">
        <authorList>
            <person name="Meier V. D."/>
        </authorList>
    </citation>
    <scope>NUCLEOTIDE SEQUENCE</scope>
    <source>
        <strain evidence="4">AVDCRST_MAG88</strain>
    </source>
</reference>
<evidence type="ECO:0000256" key="1">
    <source>
        <dbReference type="ARBA" id="ARBA00006484"/>
    </source>
</evidence>
<dbReference type="PRINTS" id="PR00081">
    <property type="entry name" value="GDHRDH"/>
</dbReference>
<keyword evidence="2" id="KW-0560">Oxidoreductase</keyword>
<evidence type="ECO:0008006" key="5">
    <source>
        <dbReference type="Google" id="ProtNLM"/>
    </source>
</evidence>
<organism evidence="4">
    <name type="scientific">uncultured Thermomicrobiales bacterium</name>
    <dbReference type="NCBI Taxonomy" id="1645740"/>
    <lineage>
        <taxon>Bacteria</taxon>
        <taxon>Pseudomonadati</taxon>
        <taxon>Thermomicrobiota</taxon>
        <taxon>Thermomicrobia</taxon>
        <taxon>Thermomicrobiales</taxon>
        <taxon>environmental samples</taxon>
    </lineage>
</organism>
<proteinExistence type="inferred from homology"/>
<evidence type="ECO:0000313" key="4">
    <source>
        <dbReference type="EMBL" id="CAA9565958.1"/>
    </source>
</evidence>
<dbReference type="InterPro" id="IPR020904">
    <property type="entry name" value="Sc_DH/Rdtase_CS"/>
</dbReference>
<accession>A0A6J4V377</accession>
<dbReference type="Pfam" id="PF00106">
    <property type="entry name" value="adh_short"/>
    <property type="match status" value="1"/>
</dbReference>